<dbReference type="GeneID" id="5128625"/>
<dbReference type="OMA" id="DATPEYW"/>
<dbReference type="GO" id="GO:0031398">
    <property type="term" value="P:positive regulation of protein ubiquitination"/>
    <property type="evidence" value="ECO:0007669"/>
    <property type="project" value="TreeGrafter"/>
</dbReference>
<evidence type="ECO:0000256" key="3">
    <source>
        <dbReference type="ARBA" id="ARBA00022989"/>
    </source>
</evidence>
<dbReference type="FunCoup" id="A5DC52">
    <property type="interactions" value="46"/>
</dbReference>
<dbReference type="Pfam" id="PF10176">
    <property type="entry name" value="NEDD4_Bsd2"/>
    <property type="match status" value="1"/>
</dbReference>
<dbReference type="STRING" id="294746.A5DC52"/>
<feature type="region of interest" description="Disordered" evidence="5">
    <location>
        <begin position="39"/>
        <end position="112"/>
    </location>
</feature>
<dbReference type="VEuPathDB" id="FungiDB:PGUG_00857"/>
<gene>
    <name evidence="7" type="ORF">PGUG_00857</name>
</gene>
<dbReference type="RefSeq" id="XP_001487480.2">
    <property type="nucleotide sequence ID" value="XM_001487430.1"/>
</dbReference>
<comment type="subcellular location">
    <subcellularLocation>
        <location evidence="1">Membrane</location>
        <topology evidence="1">Multi-pass membrane protein</topology>
    </subcellularLocation>
</comment>
<dbReference type="GO" id="GO:0030001">
    <property type="term" value="P:metal ion transport"/>
    <property type="evidence" value="ECO:0007669"/>
    <property type="project" value="InterPro"/>
</dbReference>
<proteinExistence type="predicted"/>
<dbReference type="InterPro" id="IPR019325">
    <property type="entry name" value="NEDD4/Bsd2"/>
</dbReference>
<evidence type="ECO:0000256" key="6">
    <source>
        <dbReference type="SAM" id="Phobius"/>
    </source>
</evidence>
<evidence type="ECO:0000313" key="8">
    <source>
        <dbReference type="Proteomes" id="UP000001997"/>
    </source>
</evidence>
<dbReference type="InParanoid" id="A5DC52"/>
<dbReference type="PANTHER" id="PTHR13396:SF5">
    <property type="entry name" value="NEDD4 FAMILY INTERACTING PROTEIN"/>
    <property type="match status" value="1"/>
</dbReference>
<dbReference type="CDD" id="cd22212">
    <property type="entry name" value="NDFIP-like"/>
    <property type="match status" value="1"/>
</dbReference>
<evidence type="ECO:0000256" key="2">
    <source>
        <dbReference type="ARBA" id="ARBA00022692"/>
    </source>
</evidence>
<dbReference type="EMBL" id="CH408155">
    <property type="protein sequence ID" value="EDK36759.2"/>
    <property type="molecule type" value="Genomic_DNA"/>
</dbReference>
<dbReference type="GO" id="GO:0016020">
    <property type="term" value="C:membrane"/>
    <property type="evidence" value="ECO:0007669"/>
    <property type="project" value="UniProtKB-SubCell"/>
</dbReference>
<feature type="region of interest" description="Disordered" evidence="5">
    <location>
        <begin position="380"/>
        <end position="404"/>
    </location>
</feature>
<evidence type="ECO:0000313" key="7">
    <source>
        <dbReference type="EMBL" id="EDK36759.2"/>
    </source>
</evidence>
<dbReference type="GO" id="GO:0005794">
    <property type="term" value="C:Golgi apparatus"/>
    <property type="evidence" value="ECO:0007669"/>
    <property type="project" value="TreeGrafter"/>
</dbReference>
<keyword evidence="2 6" id="KW-0812">Transmembrane</keyword>
<reference evidence="7 8" key="1">
    <citation type="journal article" date="2009" name="Nature">
        <title>Evolution of pathogenicity and sexual reproduction in eight Candida genomes.</title>
        <authorList>
            <person name="Butler G."/>
            <person name="Rasmussen M.D."/>
            <person name="Lin M.F."/>
            <person name="Santos M.A."/>
            <person name="Sakthikumar S."/>
            <person name="Munro C.A."/>
            <person name="Rheinbay E."/>
            <person name="Grabherr M."/>
            <person name="Forche A."/>
            <person name="Reedy J.L."/>
            <person name="Agrafioti I."/>
            <person name="Arnaud M.B."/>
            <person name="Bates S."/>
            <person name="Brown A.J."/>
            <person name="Brunke S."/>
            <person name="Costanzo M.C."/>
            <person name="Fitzpatrick D.A."/>
            <person name="de Groot P.W."/>
            <person name="Harris D."/>
            <person name="Hoyer L.L."/>
            <person name="Hube B."/>
            <person name="Klis F.M."/>
            <person name="Kodira C."/>
            <person name="Lennard N."/>
            <person name="Logue M.E."/>
            <person name="Martin R."/>
            <person name="Neiman A.M."/>
            <person name="Nikolaou E."/>
            <person name="Quail M.A."/>
            <person name="Quinn J."/>
            <person name="Santos M.C."/>
            <person name="Schmitzberger F.F."/>
            <person name="Sherlock G."/>
            <person name="Shah P."/>
            <person name="Silverstein K.A."/>
            <person name="Skrzypek M.S."/>
            <person name="Soll D."/>
            <person name="Staggs R."/>
            <person name="Stansfield I."/>
            <person name="Stumpf M.P."/>
            <person name="Sudbery P.E."/>
            <person name="Srikantha T."/>
            <person name="Zeng Q."/>
            <person name="Berman J."/>
            <person name="Berriman M."/>
            <person name="Heitman J."/>
            <person name="Gow N.A."/>
            <person name="Lorenz M.C."/>
            <person name="Birren B.W."/>
            <person name="Kellis M."/>
            <person name="Cuomo C.A."/>
        </authorList>
    </citation>
    <scope>NUCLEOTIDE SEQUENCE [LARGE SCALE GENOMIC DNA]</scope>
    <source>
        <strain evidence="8">ATCC 6260 / CBS 566 / DSM 6381 / JCM 1539 / NBRC 10279 / NRRL Y-324</strain>
    </source>
</reference>
<evidence type="ECO:0000256" key="5">
    <source>
        <dbReference type="SAM" id="MobiDB-lite"/>
    </source>
</evidence>
<feature type="transmembrane region" description="Helical" evidence="6">
    <location>
        <begin position="275"/>
        <end position="293"/>
    </location>
</feature>
<accession>A5DC52</accession>
<evidence type="ECO:0000256" key="1">
    <source>
        <dbReference type="ARBA" id="ARBA00004141"/>
    </source>
</evidence>
<keyword evidence="8" id="KW-1185">Reference proteome</keyword>
<feature type="compositionally biased region" description="Polar residues" evidence="5">
    <location>
        <begin position="86"/>
        <end position="103"/>
    </location>
</feature>
<dbReference type="Proteomes" id="UP000001997">
    <property type="component" value="Unassembled WGS sequence"/>
</dbReference>
<dbReference type="AlphaFoldDB" id="A5DC52"/>
<evidence type="ECO:0000256" key="4">
    <source>
        <dbReference type="ARBA" id="ARBA00023136"/>
    </source>
</evidence>
<feature type="compositionally biased region" description="Low complexity" evidence="5">
    <location>
        <begin position="382"/>
        <end position="396"/>
    </location>
</feature>
<dbReference type="GO" id="GO:0007034">
    <property type="term" value="P:vacuolar transport"/>
    <property type="evidence" value="ECO:0007669"/>
    <property type="project" value="InterPro"/>
</dbReference>
<feature type="compositionally biased region" description="Low complexity" evidence="5">
    <location>
        <begin position="42"/>
        <end position="59"/>
    </location>
</feature>
<dbReference type="HOGENOM" id="CLU_041193_1_1_1"/>
<feature type="transmembrane region" description="Helical" evidence="6">
    <location>
        <begin position="242"/>
        <end position="263"/>
    </location>
</feature>
<keyword evidence="3 6" id="KW-1133">Transmembrane helix</keyword>
<sequence length="404" mass="45222">MLQIYSLYSLFACIYCQYSWRIRNLNSHLCLHQQMSPYQPLSGGTSSSDGDGHGNHSSHFNTSQEPPLDETDNRHSLSDSDDDNFVDTNTSLSPQQTANTVTQGPDPVAGSSAELRNSLNNLDLESQTPRKLSARERIINVFHHFVPIRQTYERLNNGLTTGRMQPNTPGQFIGHGTDGVFRNLMAKPDTESNRIGQEQHPPSYEEAAADAVPEYWESTIISPIYEDEVFVEGLPVGNIANFVWNALVTVAFQFVGFVLCYLLHTSHAAKEGSRTGLGITFVFYGWNMVPANFGSLDAVPIRYQPTDPNSVDITHSSSIKGGKVDGYKSDIFQQNVDTEPHSKTPYFAYALIAFGLFMVLKSFVDYYRVKQIEHQIFAPHRQQQQQEAEQQSASQSGDNHETNE</sequence>
<name>A5DC52_PICGU</name>
<dbReference type="GO" id="GO:0005783">
    <property type="term" value="C:endoplasmic reticulum"/>
    <property type="evidence" value="ECO:0007669"/>
    <property type="project" value="TreeGrafter"/>
</dbReference>
<dbReference type="GO" id="GO:0006511">
    <property type="term" value="P:ubiquitin-dependent protein catabolic process"/>
    <property type="evidence" value="ECO:0007669"/>
    <property type="project" value="TreeGrafter"/>
</dbReference>
<protein>
    <recommendedName>
        <fullName evidence="9">Metal homeostatis protein BSD2</fullName>
    </recommendedName>
</protein>
<keyword evidence="4 6" id="KW-0472">Membrane</keyword>
<organism evidence="7 8">
    <name type="scientific">Meyerozyma guilliermondii (strain ATCC 6260 / CBS 566 / DSM 6381 / JCM 1539 / NBRC 10279 / NRRL Y-324)</name>
    <name type="common">Yeast</name>
    <name type="synonym">Candida guilliermondii</name>
    <dbReference type="NCBI Taxonomy" id="294746"/>
    <lineage>
        <taxon>Eukaryota</taxon>
        <taxon>Fungi</taxon>
        <taxon>Dikarya</taxon>
        <taxon>Ascomycota</taxon>
        <taxon>Saccharomycotina</taxon>
        <taxon>Pichiomycetes</taxon>
        <taxon>Debaryomycetaceae</taxon>
        <taxon>Meyerozyma</taxon>
    </lineage>
</organism>
<dbReference type="KEGG" id="pgu:PGUG_00857"/>
<dbReference type="PANTHER" id="PTHR13396">
    <property type="entry name" value="NEDD4 FAMILY INTERACTING PROTEIN 1/2"/>
    <property type="match status" value="1"/>
</dbReference>
<evidence type="ECO:0008006" key="9">
    <source>
        <dbReference type="Google" id="ProtNLM"/>
    </source>
</evidence>
<dbReference type="OrthoDB" id="10003116at2759"/>
<feature type="transmembrane region" description="Helical" evidence="6">
    <location>
        <begin position="346"/>
        <end position="364"/>
    </location>
</feature>
<dbReference type="GO" id="GO:0048471">
    <property type="term" value="C:perinuclear region of cytoplasm"/>
    <property type="evidence" value="ECO:0007669"/>
    <property type="project" value="TreeGrafter"/>
</dbReference>
<dbReference type="eggNOG" id="KOG4812">
    <property type="taxonomic scope" value="Eukaryota"/>
</dbReference>